<organism evidence="1">
    <name type="scientific">Saccharomyces cerevisiae</name>
    <name type="common">Baker's yeast</name>
    <dbReference type="NCBI Taxonomy" id="4932"/>
    <lineage>
        <taxon>Eukaryota</taxon>
        <taxon>Fungi</taxon>
        <taxon>Dikarya</taxon>
        <taxon>Ascomycota</taxon>
        <taxon>Saccharomycotina</taxon>
        <taxon>Saccharomycetes</taxon>
        <taxon>Saccharomycetales</taxon>
        <taxon>Saccharomycetaceae</taxon>
        <taxon>Saccharomyces</taxon>
    </lineage>
</organism>
<sequence>MRLFSFESFFTCTVESLSLYFIIMYSRKEMIHNGTKMLQYFLVKEKSASFDDVMDLCTTSAHASKTASSIFLFALGVTIIASPIRIPELGSLKLPRRSISNCEILPNLSGGIIFDANTSAATVIAKDITVGELPLLKAGINALVIWASCCSKIDDPGT</sequence>
<accession>A2NXM9</accession>
<evidence type="ECO:0000313" key="1">
    <source>
        <dbReference type="EMBL" id="CAA54750.1"/>
    </source>
</evidence>
<reference evidence="1" key="2">
    <citation type="submission" date="1996-02" db="EMBL/GenBank/DDBJ databases">
        <authorList>
            <person name="Purnelle B."/>
        </authorList>
    </citation>
    <scope>NUCLEOTIDE SEQUENCE</scope>
    <source>
        <strain evidence="1">Alpha S288C</strain>
    </source>
</reference>
<dbReference type="GO" id="GO:0005840">
    <property type="term" value="C:ribosome"/>
    <property type="evidence" value="ECO:0007669"/>
    <property type="project" value="UniProtKB-KW"/>
</dbReference>
<protein>
    <submittedName>
        <fullName evidence="1">S.cerevisiae PRP21, SPP91, CDC6, NUC1, CRY2 and S24 genes</fullName>
    </submittedName>
</protein>
<reference evidence="1" key="1">
    <citation type="journal article" date="1994" name="Yeast">
        <title>The sequence of a 36 kb segment on the left arm of yeast chromosome X identifies 24 open reading frames including NUC1, PRP21 (SPP91), CDC6, CRY2, the gene for S24, a homologue to the aconitase gene ACO1 and two homologues to chromosome III genes.</title>
        <authorList>
            <person name="Purnelle B."/>
            <person name="Coster F."/>
            <person name="Goffeau A."/>
        </authorList>
    </citation>
    <scope>NUCLEOTIDE SEQUENCE</scope>
    <source>
        <strain evidence="1">Alpha S288C</strain>
    </source>
</reference>
<keyword evidence="1" id="KW-0689">Ribosomal protein</keyword>
<dbReference type="EMBL" id="X77688">
    <property type="protein sequence ID" value="CAA54750.1"/>
    <property type="molecule type" value="Genomic_DNA"/>
</dbReference>
<dbReference type="AlphaFoldDB" id="A2NXM9"/>
<keyword evidence="1" id="KW-0687">Ribonucleoprotein</keyword>
<name>A2NXM9_YEASX</name>
<proteinExistence type="predicted"/>